<dbReference type="Proteomes" id="UP001348817">
    <property type="component" value="Plasmid pFA2"/>
</dbReference>
<keyword evidence="8" id="KW-1185">Reference proteome</keyword>
<dbReference type="AlphaFoldDB" id="A0AAU9CV82"/>
<dbReference type="PANTHER" id="PTHR43133:SF46">
    <property type="entry name" value="RNA POLYMERASE SIGMA-70 FACTOR ECF SUBFAMILY"/>
    <property type="match status" value="1"/>
</dbReference>
<dbReference type="InterPro" id="IPR014327">
    <property type="entry name" value="RNA_pol_sigma70_bacteroid"/>
</dbReference>
<dbReference type="PRINTS" id="PR00038">
    <property type="entry name" value="HTHLUXR"/>
</dbReference>
<keyword evidence="7" id="KW-0240">DNA-directed RNA polymerase</keyword>
<dbReference type="InterPro" id="IPR014284">
    <property type="entry name" value="RNA_pol_sigma-70_dom"/>
</dbReference>
<dbReference type="NCBIfam" id="TIGR02937">
    <property type="entry name" value="sigma70-ECF"/>
    <property type="match status" value="1"/>
</dbReference>
<proteinExistence type="inferred from homology"/>
<dbReference type="CDD" id="cd06171">
    <property type="entry name" value="Sigma70_r4"/>
    <property type="match status" value="1"/>
</dbReference>
<dbReference type="GO" id="GO:0016987">
    <property type="term" value="F:sigma factor activity"/>
    <property type="evidence" value="ECO:0007669"/>
    <property type="project" value="UniProtKB-KW"/>
</dbReference>
<keyword evidence="2" id="KW-0805">Transcription regulation</keyword>
<dbReference type="GO" id="GO:0000428">
    <property type="term" value="C:DNA-directed RNA polymerase complex"/>
    <property type="evidence" value="ECO:0007669"/>
    <property type="project" value="UniProtKB-KW"/>
</dbReference>
<keyword evidence="4" id="KW-0804">Transcription</keyword>
<organism evidence="7 8">
    <name type="scientific">Fulvitalea axinellae</name>
    <dbReference type="NCBI Taxonomy" id="1182444"/>
    <lineage>
        <taxon>Bacteria</taxon>
        <taxon>Pseudomonadati</taxon>
        <taxon>Bacteroidota</taxon>
        <taxon>Cytophagia</taxon>
        <taxon>Cytophagales</taxon>
        <taxon>Persicobacteraceae</taxon>
        <taxon>Fulvitalea</taxon>
    </lineage>
</organism>
<keyword evidence="7" id="KW-0614">Plasmid</keyword>
<dbReference type="SUPFAM" id="SSF88659">
    <property type="entry name" value="Sigma3 and sigma4 domains of RNA polymerase sigma factors"/>
    <property type="match status" value="1"/>
</dbReference>
<geneLocation type="plasmid" evidence="7 8">
    <name>pFA2</name>
</geneLocation>
<dbReference type="InterPro" id="IPR013324">
    <property type="entry name" value="RNA_pol_sigma_r3/r4-like"/>
</dbReference>
<dbReference type="InterPro" id="IPR039425">
    <property type="entry name" value="RNA_pol_sigma-70-like"/>
</dbReference>
<dbReference type="InterPro" id="IPR036388">
    <property type="entry name" value="WH-like_DNA-bd_sf"/>
</dbReference>
<accession>A0AAU9CV82</accession>
<protein>
    <submittedName>
        <fullName evidence="7">DNA-directed RNA polymerase sigma-70 factor</fullName>
    </submittedName>
</protein>
<evidence type="ECO:0000259" key="5">
    <source>
        <dbReference type="Pfam" id="PF04542"/>
    </source>
</evidence>
<evidence type="ECO:0000256" key="3">
    <source>
        <dbReference type="ARBA" id="ARBA00023082"/>
    </source>
</evidence>
<reference evidence="7 8" key="1">
    <citation type="submission" date="2021-12" db="EMBL/GenBank/DDBJ databases">
        <title>Genome sequencing of bacteria with rrn-lacking chromosome and rrn-plasmid.</title>
        <authorList>
            <person name="Anda M."/>
            <person name="Iwasaki W."/>
        </authorList>
    </citation>
    <scope>NUCLEOTIDE SEQUENCE [LARGE SCALE GENOMIC DNA]</scope>
    <source>
        <strain evidence="7 8">DSM 100852</strain>
        <plasmid evidence="7 8">pFA2</plasmid>
    </source>
</reference>
<dbReference type="RefSeq" id="WP_338395293.1">
    <property type="nucleotide sequence ID" value="NZ_AP025316.1"/>
</dbReference>
<dbReference type="NCBIfam" id="TIGR02985">
    <property type="entry name" value="Sig70_bacteroi1"/>
    <property type="match status" value="1"/>
</dbReference>
<evidence type="ECO:0000313" key="7">
    <source>
        <dbReference type="EMBL" id="BDD11892.1"/>
    </source>
</evidence>
<dbReference type="Pfam" id="PF04542">
    <property type="entry name" value="Sigma70_r2"/>
    <property type="match status" value="1"/>
</dbReference>
<evidence type="ECO:0000313" key="8">
    <source>
        <dbReference type="Proteomes" id="UP001348817"/>
    </source>
</evidence>
<evidence type="ECO:0000256" key="1">
    <source>
        <dbReference type="ARBA" id="ARBA00010641"/>
    </source>
</evidence>
<dbReference type="InterPro" id="IPR013249">
    <property type="entry name" value="RNA_pol_sigma70_r4_t2"/>
</dbReference>
<dbReference type="GO" id="GO:0006352">
    <property type="term" value="P:DNA-templated transcription initiation"/>
    <property type="evidence" value="ECO:0007669"/>
    <property type="project" value="InterPro"/>
</dbReference>
<sequence length="178" mass="21041">MFFINSNRFLLIQKRNKRKAYEELFDEFYEDLCRYVSQIVKSGDTAEDIVQDLFVELWNKPALDIRTSLKPYLFRAAFYRAVNVLNKKHEFFPGDSFLEMVQEESDNEDEKDSRLEQIRKAVEKLPLQRREVFCLSKYSGMSNQEIADYMGLSVRTVETHLYKSLKSLRKALAKEAVV</sequence>
<dbReference type="EMBL" id="AP025316">
    <property type="protein sequence ID" value="BDD11892.1"/>
    <property type="molecule type" value="Genomic_DNA"/>
</dbReference>
<dbReference type="Pfam" id="PF08281">
    <property type="entry name" value="Sigma70_r4_2"/>
    <property type="match status" value="1"/>
</dbReference>
<dbReference type="InterPro" id="IPR000792">
    <property type="entry name" value="Tscrpt_reg_LuxR_C"/>
</dbReference>
<dbReference type="KEGG" id="fax:FUAX_43240"/>
<name>A0AAU9CV82_9BACT</name>
<dbReference type="InterPro" id="IPR007627">
    <property type="entry name" value="RNA_pol_sigma70_r2"/>
</dbReference>
<gene>
    <name evidence="7" type="ORF">FUAX_43240</name>
</gene>
<dbReference type="GO" id="GO:0003677">
    <property type="term" value="F:DNA binding"/>
    <property type="evidence" value="ECO:0007669"/>
    <property type="project" value="InterPro"/>
</dbReference>
<dbReference type="InterPro" id="IPR013325">
    <property type="entry name" value="RNA_pol_sigma_r2"/>
</dbReference>
<evidence type="ECO:0000256" key="4">
    <source>
        <dbReference type="ARBA" id="ARBA00023163"/>
    </source>
</evidence>
<dbReference type="Gene3D" id="1.10.10.10">
    <property type="entry name" value="Winged helix-like DNA-binding domain superfamily/Winged helix DNA-binding domain"/>
    <property type="match status" value="1"/>
</dbReference>
<dbReference type="PANTHER" id="PTHR43133">
    <property type="entry name" value="RNA POLYMERASE ECF-TYPE SIGMA FACTO"/>
    <property type="match status" value="1"/>
</dbReference>
<evidence type="ECO:0000259" key="6">
    <source>
        <dbReference type="Pfam" id="PF08281"/>
    </source>
</evidence>
<feature type="domain" description="RNA polymerase sigma factor 70 region 4 type 2" evidence="6">
    <location>
        <begin position="116"/>
        <end position="168"/>
    </location>
</feature>
<feature type="domain" description="RNA polymerase sigma-70 region 2" evidence="5">
    <location>
        <begin position="24"/>
        <end position="85"/>
    </location>
</feature>
<keyword evidence="3" id="KW-0731">Sigma factor</keyword>
<evidence type="ECO:0000256" key="2">
    <source>
        <dbReference type="ARBA" id="ARBA00023015"/>
    </source>
</evidence>
<comment type="similarity">
    <text evidence="1">Belongs to the sigma-70 factor family. ECF subfamily.</text>
</comment>
<dbReference type="Gene3D" id="1.10.1740.10">
    <property type="match status" value="1"/>
</dbReference>
<dbReference type="SUPFAM" id="SSF88946">
    <property type="entry name" value="Sigma2 domain of RNA polymerase sigma factors"/>
    <property type="match status" value="1"/>
</dbReference>